<dbReference type="SUPFAM" id="SSF140931">
    <property type="entry name" value="Fic-like"/>
    <property type="match status" value="1"/>
</dbReference>
<comment type="caution">
    <text evidence="2">The sequence shown here is derived from an EMBL/GenBank/DDBJ whole genome shotgun (WGS) entry which is preliminary data.</text>
</comment>
<dbReference type="PANTHER" id="PTHR39426:SF1">
    <property type="entry name" value="HOMOLOGY TO DEATH-ON-CURING PROTEIN OF PHAGE P1"/>
    <property type="match status" value="1"/>
</dbReference>
<dbReference type="Pfam" id="PF02661">
    <property type="entry name" value="Fic"/>
    <property type="match status" value="1"/>
</dbReference>
<dbReference type="InterPro" id="IPR003812">
    <property type="entry name" value="Fido"/>
</dbReference>
<dbReference type="InterPro" id="IPR053737">
    <property type="entry name" value="Type_II_TA_Toxin"/>
</dbReference>
<name>A0ABV3X5Y7_9FIRM</name>
<evidence type="ECO:0000313" key="3">
    <source>
        <dbReference type="Proteomes" id="UP001559623"/>
    </source>
</evidence>
<dbReference type="PIRSF" id="PIRSF018297">
    <property type="entry name" value="Doc"/>
    <property type="match status" value="1"/>
</dbReference>
<dbReference type="PANTHER" id="PTHR39426">
    <property type="entry name" value="HOMOLOGY TO DEATH-ON-CURING PROTEIN OF PHAGE P1"/>
    <property type="match status" value="1"/>
</dbReference>
<sequence>MSKIQLVVEDVLYFHEEMERSSCMEKGVRDMGLLASAVNAPFQSFGGVELYPTLEEKAARLCYGLAKNHPFFDGNKRTALHSMMVFLEVNGCTLPEEDKVLEEVIVNVAAGEMSLENLELWLTQKVRYTESEGMWNG</sequence>
<dbReference type="EMBL" id="JARVLH010000004">
    <property type="protein sequence ID" value="MEX5285454.1"/>
    <property type="molecule type" value="Genomic_DNA"/>
</dbReference>
<keyword evidence="3" id="KW-1185">Reference proteome</keyword>
<organism evidence="2 3">
    <name type="scientific">Selenomonas sputigena</name>
    <dbReference type="NCBI Taxonomy" id="69823"/>
    <lineage>
        <taxon>Bacteria</taxon>
        <taxon>Bacillati</taxon>
        <taxon>Bacillota</taxon>
        <taxon>Negativicutes</taxon>
        <taxon>Selenomonadales</taxon>
        <taxon>Selenomonadaceae</taxon>
        <taxon>Selenomonas</taxon>
    </lineage>
</organism>
<dbReference type="Proteomes" id="UP001559623">
    <property type="component" value="Unassembled WGS sequence"/>
</dbReference>
<dbReference type="PROSITE" id="PS51459">
    <property type="entry name" value="FIDO"/>
    <property type="match status" value="1"/>
</dbReference>
<reference evidence="2 3" key="1">
    <citation type="submission" date="2023-04" db="EMBL/GenBank/DDBJ databases">
        <title>Genome Sequence of Selenomonas sputigena ATCC 33150.</title>
        <authorList>
            <person name="Miller D.P."/>
            <person name="Anvari S."/>
            <person name="Polson S.W."/>
            <person name="Macdonald M."/>
            <person name="Mcdowell J.V."/>
        </authorList>
    </citation>
    <scope>NUCLEOTIDE SEQUENCE [LARGE SCALE GENOMIC DNA]</scope>
    <source>
        <strain evidence="2 3">ATCC 33150</strain>
    </source>
</reference>
<accession>A0ABV3X5Y7</accession>
<dbReference type="RefSeq" id="WP_368847186.1">
    <property type="nucleotide sequence ID" value="NZ_CP194411.1"/>
</dbReference>
<dbReference type="NCBIfam" id="TIGR01550">
    <property type="entry name" value="DOC_P1"/>
    <property type="match status" value="1"/>
</dbReference>
<dbReference type="InterPro" id="IPR036597">
    <property type="entry name" value="Fido-like_dom_sf"/>
</dbReference>
<dbReference type="InterPro" id="IPR006440">
    <property type="entry name" value="Doc"/>
</dbReference>
<feature type="domain" description="Fido" evidence="1">
    <location>
        <begin position="6"/>
        <end position="124"/>
    </location>
</feature>
<protein>
    <submittedName>
        <fullName evidence="2">Type II toxin-antitoxin system death-on-curing family toxin</fullName>
    </submittedName>
</protein>
<proteinExistence type="predicted"/>
<evidence type="ECO:0000313" key="2">
    <source>
        <dbReference type="EMBL" id="MEX5285454.1"/>
    </source>
</evidence>
<dbReference type="Gene3D" id="1.20.120.1870">
    <property type="entry name" value="Fic/DOC protein, Fido domain"/>
    <property type="match status" value="1"/>
</dbReference>
<gene>
    <name evidence="2" type="ORF">QCO44_07370</name>
</gene>
<evidence type="ECO:0000259" key="1">
    <source>
        <dbReference type="PROSITE" id="PS51459"/>
    </source>
</evidence>